<accession>A0A644V010</accession>
<evidence type="ECO:0000256" key="1">
    <source>
        <dbReference type="SAM" id="MobiDB-lite"/>
    </source>
</evidence>
<organism evidence="2">
    <name type="scientific">bioreactor metagenome</name>
    <dbReference type="NCBI Taxonomy" id="1076179"/>
    <lineage>
        <taxon>unclassified sequences</taxon>
        <taxon>metagenomes</taxon>
        <taxon>ecological metagenomes</taxon>
    </lineage>
</organism>
<protein>
    <submittedName>
        <fullName evidence="2">Uncharacterized protein</fullName>
    </submittedName>
</protein>
<feature type="region of interest" description="Disordered" evidence="1">
    <location>
        <begin position="85"/>
        <end position="108"/>
    </location>
</feature>
<dbReference type="AlphaFoldDB" id="A0A644V010"/>
<feature type="compositionally biased region" description="Polar residues" evidence="1">
    <location>
        <begin position="85"/>
        <end position="101"/>
    </location>
</feature>
<proteinExistence type="predicted"/>
<evidence type="ECO:0000313" key="2">
    <source>
        <dbReference type="EMBL" id="MPL84521.1"/>
    </source>
</evidence>
<gene>
    <name evidence="2" type="ORF">SDC9_30486</name>
</gene>
<name>A0A644V010_9ZZZZ</name>
<comment type="caution">
    <text evidence="2">The sequence shown here is derived from an EMBL/GenBank/DDBJ whole genome shotgun (WGS) entry which is preliminary data.</text>
</comment>
<reference evidence="2" key="1">
    <citation type="submission" date="2019-08" db="EMBL/GenBank/DDBJ databases">
        <authorList>
            <person name="Kucharzyk K."/>
            <person name="Murdoch R.W."/>
            <person name="Higgins S."/>
            <person name="Loffler F."/>
        </authorList>
    </citation>
    <scope>NUCLEOTIDE SEQUENCE</scope>
</reference>
<dbReference type="EMBL" id="VSSQ01000191">
    <property type="protein sequence ID" value="MPL84521.1"/>
    <property type="molecule type" value="Genomic_DNA"/>
</dbReference>
<sequence>MVLSKRLFKKIARSVKMNNENSKGNLTQSHKSEGRNIDGLNQLKIVSEAKQLLTDFGYTILSPNRKKEIIGLLNDQSEKIENLENRLNQNTNFENTSSSKGNPVRVKA</sequence>